<evidence type="ECO:0000313" key="8">
    <source>
        <dbReference type="EnsemblMetazoa" id="LLOJ008990-PA"/>
    </source>
</evidence>
<dbReference type="EMBL" id="GITU01008925">
    <property type="protein sequence ID" value="MBC1177628.1"/>
    <property type="molecule type" value="Transcribed_RNA"/>
</dbReference>
<proteinExistence type="predicted"/>
<evidence type="ECO:0000256" key="4">
    <source>
        <dbReference type="ARBA" id="ARBA00023136"/>
    </source>
</evidence>
<feature type="transmembrane region" description="Helical" evidence="6">
    <location>
        <begin position="201"/>
        <end position="229"/>
    </location>
</feature>
<dbReference type="Proteomes" id="UP000092461">
    <property type="component" value="Unassembled WGS sequence"/>
</dbReference>
<keyword evidence="4 6" id="KW-0472">Membrane</keyword>
<sequence length="296" mass="32959">MKLATRIKCLVYFLYSYAIFLAVCGVVLVIFGGYILYNHLGYGLLVEGGAWGPSAATLCLGLVTICITWMGWNAIAKRNQCRLYLFGMSLLGIILISVFLCIWSLTIRKDIQGSAIYPVENSFSEFIADDTSTAINDHTHLWNRLQSEMQCCGVHGITDYIRISIPWSCCRRPENPSDPRCVSSYQRGCLFALIEETKQRLIYISVAALIFALVQVMGIFMVVHLVVLLKEQERGDVESRGNSRNTELLPFNVQTADTGTRNPSAPPVNTKSNQASLHESLHADLKKAQAQRLSNG</sequence>
<protein>
    <submittedName>
        <fullName evidence="7 8">Tetraspanin</fullName>
    </submittedName>
</protein>
<dbReference type="EnsemblMetazoa" id="LLOJ008990-RA">
    <property type="protein sequence ID" value="LLOJ008990-PA"/>
    <property type="gene ID" value="LLOJ008990"/>
</dbReference>
<dbReference type="VEuPathDB" id="VectorBase:LLONM1_012001"/>
<feature type="transmembrane region" description="Helical" evidence="6">
    <location>
        <begin position="12"/>
        <end position="37"/>
    </location>
</feature>
<dbReference type="EMBL" id="AJWK01030695">
    <property type="status" value="NOT_ANNOTATED_CDS"/>
    <property type="molecule type" value="Genomic_DNA"/>
</dbReference>
<keyword evidence="9" id="KW-1185">Reference proteome</keyword>
<dbReference type="AlphaFoldDB" id="A0A1B0GKM1"/>
<dbReference type="SUPFAM" id="SSF48652">
    <property type="entry name" value="Tetraspanin"/>
    <property type="match status" value="1"/>
</dbReference>
<dbReference type="PANTHER" id="PTHR19282:SF505">
    <property type="entry name" value="TRANSMEMBRANE 4 SUPERFAMILY, ISOFORM C"/>
    <property type="match status" value="1"/>
</dbReference>
<feature type="transmembrane region" description="Helical" evidence="6">
    <location>
        <begin position="83"/>
        <end position="105"/>
    </location>
</feature>
<keyword evidence="3 6" id="KW-1133">Transmembrane helix</keyword>
<dbReference type="PANTHER" id="PTHR19282">
    <property type="entry name" value="TETRASPANIN"/>
    <property type="match status" value="1"/>
</dbReference>
<evidence type="ECO:0000313" key="7">
    <source>
        <dbReference type="EMBL" id="MBC1177628.1"/>
    </source>
</evidence>
<feature type="region of interest" description="Disordered" evidence="5">
    <location>
        <begin position="236"/>
        <end position="296"/>
    </location>
</feature>
<accession>A0A1B0GKM1</accession>
<evidence type="ECO:0000256" key="1">
    <source>
        <dbReference type="ARBA" id="ARBA00004141"/>
    </source>
</evidence>
<name>A0A1B0GKM1_LUTLO</name>
<evidence type="ECO:0000256" key="6">
    <source>
        <dbReference type="SAM" id="Phobius"/>
    </source>
</evidence>
<reference evidence="8" key="3">
    <citation type="submission" date="2020-05" db="UniProtKB">
        <authorList>
            <consortium name="EnsemblMetazoa"/>
        </authorList>
    </citation>
    <scope>IDENTIFICATION</scope>
    <source>
        <strain evidence="8">Jacobina</strain>
    </source>
</reference>
<keyword evidence="2 6" id="KW-0812">Transmembrane</keyword>
<dbReference type="PRINTS" id="PR00259">
    <property type="entry name" value="TMFOUR"/>
</dbReference>
<evidence type="ECO:0000256" key="2">
    <source>
        <dbReference type="ARBA" id="ARBA00022692"/>
    </source>
</evidence>
<dbReference type="Gene3D" id="1.10.1450.10">
    <property type="entry name" value="Tetraspanin"/>
    <property type="match status" value="1"/>
</dbReference>
<feature type="compositionally biased region" description="Polar residues" evidence="5">
    <location>
        <begin position="242"/>
        <end position="277"/>
    </location>
</feature>
<dbReference type="VEuPathDB" id="VectorBase:LLOJ008990"/>
<reference evidence="7" key="2">
    <citation type="journal article" date="2020" name="BMC">
        <title>Leishmania infection induces a limited differential gene expression in the sand fly midgut.</title>
        <authorList>
            <person name="Coutinho-Abreu I.V."/>
            <person name="Serafim T.D."/>
            <person name="Meneses C."/>
            <person name="Kamhawi S."/>
            <person name="Oliveira F."/>
            <person name="Valenzuela J.G."/>
        </authorList>
    </citation>
    <scope>NUCLEOTIDE SEQUENCE</scope>
    <source>
        <strain evidence="7">Jacobina</strain>
        <tissue evidence="7">Midgut</tissue>
    </source>
</reference>
<dbReference type="Pfam" id="PF00335">
    <property type="entry name" value="Tetraspanin"/>
    <property type="match status" value="1"/>
</dbReference>
<reference evidence="9" key="1">
    <citation type="submission" date="2012-05" db="EMBL/GenBank/DDBJ databases">
        <title>Whole Genome Assembly of Lutzomyia longipalpis.</title>
        <authorList>
            <person name="Richards S."/>
            <person name="Qu C."/>
            <person name="Dillon R."/>
            <person name="Worley K."/>
            <person name="Scherer S."/>
            <person name="Batterton M."/>
            <person name="Taylor A."/>
            <person name="Hawes A."/>
            <person name="Hernandez B."/>
            <person name="Kovar C."/>
            <person name="Mandapat C."/>
            <person name="Pham C."/>
            <person name="Qu C."/>
            <person name="Jing C."/>
            <person name="Bess C."/>
            <person name="Bandaranaike D."/>
            <person name="Ngo D."/>
            <person name="Ongeri F."/>
            <person name="Arias F."/>
            <person name="Lara F."/>
            <person name="Weissenberger G."/>
            <person name="Kamau G."/>
            <person name="Han H."/>
            <person name="Shen H."/>
            <person name="Dinh H."/>
            <person name="Khalil I."/>
            <person name="Jones J."/>
            <person name="Shafer J."/>
            <person name="Jayaseelan J."/>
            <person name="Quiroz J."/>
            <person name="Blankenburg K."/>
            <person name="Nguyen L."/>
            <person name="Jackson L."/>
            <person name="Francisco L."/>
            <person name="Tang L.-Y."/>
            <person name="Pu L.-L."/>
            <person name="Perales L."/>
            <person name="Lorensuhewa L."/>
            <person name="Munidasa M."/>
            <person name="Coyle M."/>
            <person name="Taylor M."/>
            <person name="Puazo M."/>
            <person name="Firestine M."/>
            <person name="Scheel M."/>
            <person name="Javaid M."/>
            <person name="Wang M."/>
            <person name="Li M."/>
            <person name="Tabassum N."/>
            <person name="Saada N."/>
            <person name="Osuji N."/>
            <person name="Aqrawi P."/>
            <person name="Fu Q."/>
            <person name="Thornton R."/>
            <person name="Raj R."/>
            <person name="Goodspeed R."/>
            <person name="Mata R."/>
            <person name="Najjar R."/>
            <person name="Gubbala S."/>
            <person name="Lee S."/>
            <person name="Denson S."/>
            <person name="Patil S."/>
            <person name="Macmil S."/>
            <person name="Qi S."/>
            <person name="Matskevitch T."/>
            <person name="Palculict T."/>
            <person name="Mathew T."/>
            <person name="Vee V."/>
            <person name="Velamala V."/>
            <person name="Korchina V."/>
            <person name="Cai W."/>
            <person name="Liu W."/>
            <person name="Dai W."/>
            <person name="Zou X."/>
            <person name="Zhu Y."/>
            <person name="Zhang Y."/>
            <person name="Wu Y.-Q."/>
            <person name="Xin Y."/>
            <person name="Nazarath L."/>
            <person name="Kovar C."/>
            <person name="Han Y."/>
            <person name="Muzny D."/>
            <person name="Gibbs R."/>
        </authorList>
    </citation>
    <scope>NUCLEOTIDE SEQUENCE [LARGE SCALE GENOMIC DNA]</scope>
    <source>
        <strain evidence="9">Jacobina</strain>
    </source>
</reference>
<evidence type="ECO:0000256" key="5">
    <source>
        <dbReference type="SAM" id="MobiDB-lite"/>
    </source>
</evidence>
<organism evidence="8 9">
    <name type="scientific">Lutzomyia longipalpis</name>
    <name type="common">Sand fly</name>
    <dbReference type="NCBI Taxonomy" id="7200"/>
    <lineage>
        <taxon>Eukaryota</taxon>
        <taxon>Metazoa</taxon>
        <taxon>Ecdysozoa</taxon>
        <taxon>Arthropoda</taxon>
        <taxon>Hexapoda</taxon>
        <taxon>Insecta</taxon>
        <taxon>Pterygota</taxon>
        <taxon>Neoptera</taxon>
        <taxon>Endopterygota</taxon>
        <taxon>Diptera</taxon>
        <taxon>Nematocera</taxon>
        <taxon>Psychodoidea</taxon>
        <taxon>Psychodidae</taxon>
        <taxon>Lutzomyia</taxon>
        <taxon>Lutzomyia</taxon>
    </lineage>
</organism>
<feature type="transmembrane region" description="Helical" evidence="6">
    <location>
        <begin position="49"/>
        <end position="71"/>
    </location>
</feature>
<dbReference type="GO" id="GO:0005886">
    <property type="term" value="C:plasma membrane"/>
    <property type="evidence" value="ECO:0007669"/>
    <property type="project" value="TreeGrafter"/>
</dbReference>
<comment type="subcellular location">
    <subcellularLocation>
        <location evidence="1">Membrane</location>
        <topology evidence="1">Multi-pass membrane protein</topology>
    </subcellularLocation>
</comment>
<evidence type="ECO:0000313" key="9">
    <source>
        <dbReference type="Proteomes" id="UP000092461"/>
    </source>
</evidence>
<dbReference type="InterPro" id="IPR018499">
    <property type="entry name" value="Tetraspanin/Peripherin"/>
</dbReference>
<dbReference type="InterPro" id="IPR008952">
    <property type="entry name" value="Tetraspanin_EC2_sf"/>
</dbReference>
<evidence type="ECO:0000256" key="3">
    <source>
        <dbReference type="ARBA" id="ARBA00022989"/>
    </source>
</evidence>